<accession>A0ABT8TYW1</accession>
<gene>
    <name evidence="1" type="ORF">QWT87_03730</name>
</gene>
<dbReference type="Gene3D" id="3.40.50.1220">
    <property type="entry name" value="TPP-binding domain"/>
    <property type="match status" value="1"/>
</dbReference>
<dbReference type="SUPFAM" id="SSF52467">
    <property type="entry name" value="DHS-like NAD/FAD-binding domain"/>
    <property type="match status" value="1"/>
</dbReference>
<dbReference type="Gene3D" id="3.40.50.2300">
    <property type="match status" value="1"/>
</dbReference>
<dbReference type="InterPro" id="IPR012337">
    <property type="entry name" value="RNaseH-like_sf"/>
</dbReference>
<dbReference type="EMBL" id="JAULSJ010000004">
    <property type="protein sequence ID" value="MDO3423988.1"/>
    <property type="molecule type" value="Genomic_DNA"/>
</dbReference>
<dbReference type="RefSeq" id="WP_302713738.1">
    <property type="nucleotide sequence ID" value="NZ_JAULSJ010000004.1"/>
</dbReference>
<dbReference type="PROSITE" id="PS51257">
    <property type="entry name" value="PROKAR_LIPOPROTEIN"/>
    <property type="match status" value="1"/>
</dbReference>
<name>A0ABT8TYW1_9FLAO</name>
<dbReference type="Pfam" id="PF13289">
    <property type="entry name" value="SIR2_2"/>
    <property type="match status" value="1"/>
</dbReference>
<dbReference type="Gene3D" id="3.30.420.10">
    <property type="entry name" value="Ribonuclease H-like superfamily/Ribonuclease H"/>
    <property type="match status" value="1"/>
</dbReference>
<sequence length="1043" mass="120606">MIRRLKFDEFLRSVSISKDNSFSMLLGAGCSITSDIQSANDCTWEWKKMIYKSNNPNTQEWIENYMNPKVQDSIQNWLDTQGTYIERGHTDEYSFYAKKCFPIDENRRQYFQKICANKTPSIGYRAIPMLVKQGMLDSIWTTNFDDLILTACVHGGITGIDISLETVNRVNQRTQSKNELPVIKLHGDFKYGDLKNTSQELQSQDQTLRNKLIEYLKDKHLIVLGYSGRDKSLMDTLKKSYSEAGAGILFWCGYGDNVNQEVADLLEHIENSGRIAYYINTEGFDITMINLTKLIIEDSLELKREFESIQKITEVSSNKPFNIQLERINKVLKSNLFPIDFPKEVLIAEATLGDKPWDKIKEKTFSDNLVVAAPYGKFIWSFGKAEDIQNLFSEFKIGQLSRKPLIDIKIYNQSISHLLLCSICKIFSFKNNLETNFKNKIWDKAQSINILNHKVYKALKFGLEKIEGKYYLSLNPDFHIENTNIDKEIKQQIGLAFFHKIYNDKFNIYVNDWRKKLLASKVNKLEFPMNSGTGFIFTIHGSPIFTNILDLNNQYSKNHNVPYSLLKLKGVQFKETDLVFSTKNGNKKSFDTHPMRGLINNNPFDTNLHKLLDETINLGVICPEQDSEKFLKFLNMQNQEIPKNNPKDNYIIDFKGFYNIYNISLNIPTINSQNWRTINNPTESDNKKIIHEIKASICDKINKLSTIGSQKIIVIYIPKRWDNYLHYNNGIESFDLHDYIKAFCAEKGITSQIIREKTITDDLLNCQINWWLSLSYFVKSFRTPWVINNTDKNTAFAGIGYSVDNKKDNHKGHIILGCSHIYSSDGEGLKYKLSKINDKIQWINRKPHLSYDDAYEFGRNVLHLFYESMNDVPKRVVIHKRTFFTDDEKRGILDSLLDNKKIENVDLIEINFENNIRYVSSKIVDGEAKIDGFSVSRGTCIQIGNYEALLYAHGIIPSVVNSNFNFYPGGRYIPKPLRIIKHHGNGSLEQIATEILGLTKMNWNSLNMYSQLPATISSSNEIARIGKLIENTEKVQYDYRYFI</sequence>
<dbReference type="Proteomes" id="UP001168128">
    <property type="component" value="Unassembled WGS sequence"/>
</dbReference>
<keyword evidence="2" id="KW-1185">Reference proteome</keyword>
<dbReference type="SUPFAM" id="SSF53098">
    <property type="entry name" value="Ribonuclease H-like"/>
    <property type="match status" value="1"/>
</dbReference>
<evidence type="ECO:0000313" key="2">
    <source>
        <dbReference type="Proteomes" id="UP001168128"/>
    </source>
</evidence>
<proteinExistence type="predicted"/>
<reference evidence="1" key="1">
    <citation type="submission" date="2023-07" db="EMBL/GenBank/DDBJ databases">
        <title>AMR profile of multidrug- resistance Chryseobacterium gambrini related strain.</title>
        <authorList>
            <person name="Kirdat K."/>
            <person name="Bhatt A."/>
            <person name="Kuyare S."/>
            <person name="Yadav A."/>
        </authorList>
    </citation>
    <scope>NUCLEOTIDE SEQUENCE</scope>
    <source>
        <strain evidence="1">APV-1</strain>
    </source>
</reference>
<dbReference type="CDD" id="cd04659">
    <property type="entry name" value="Piwi_piwi-like_ProArk"/>
    <property type="match status" value="1"/>
</dbReference>
<protein>
    <submittedName>
        <fullName evidence="1">SIR2 family protein</fullName>
    </submittedName>
</protein>
<dbReference type="InterPro" id="IPR036397">
    <property type="entry name" value="RNaseH_sf"/>
</dbReference>
<organism evidence="1 2">
    <name type="scientific">Chryseobacterium urinae</name>
    <dbReference type="NCBI Taxonomy" id="3058400"/>
    <lineage>
        <taxon>Bacteria</taxon>
        <taxon>Pseudomonadati</taxon>
        <taxon>Bacteroidota</taxon>
        <taxon>Flavobacteriia</taxon>
        <taxon>Flavobacteriales</taxon>
        <taxon>Weeksellaceae</taxon>
        <taxon>Chryseobacterium group</taxon>
        <taxon>Chryseobacterium</taxon>
    </lineage>
</organism>
<evidence type="ECO:0000313" key="1">
    <source>
        <dbReference type="EMBL" id="MDO3423988.1"/>
    </source>
</evidence>
<dbReference type="InterPro" id="IPR029035">
    <property type="entry name" value="DHS-like_NAD/FAD-binding_dom"/>
</dbReference>
<comment type="caution">
    <text evidence="1">The sequence shown here is derived from an EMBL/GenBank/DDBJ whole genome shotgun (WGS) entry which is preliminary data.</text>
</comment>